<dbReference type="Pfam" id="PF14226">
    <property type="entry name" value="DIOX_N"/>
    <property type="match status" value="1"/>
</dbReference>
<keyword evidence="3" id="KW-0408">Iron</keyword>
<gene>
    <name evidence="5" type="ORF">PO878_09935</name>
</gene>
<dbReference type="InterPro" id="IPR005123">
    <property type="entry name" value="Oxoglu/Fe-dep_dioxygenase_dom"/>
</dbReference>
<keyword evidence="3" id="KW-0560">Oxidoreductase</keyword>
<protein>
    <submittedName>
        <fullName evidence="5">2-oxoglutarate and iron-dependent oxygenase domain-containing protein</fullName>
    </submittedName>
</protein>
<comment type="pathway">
    <text evidence="1">Antibiotic biosynthesis.</text>
</comment>
<dbReference type="EMBL" id="CP116942">
    <property type="protein sequence ID" value="WCO69045.1"/>
    <property type="molecule type" value="Genomic_DNA"/>
</dbReference>
<dbReference type="InterPro" id="IPR044861">
    <property type="entry name" value="IPNS-like_FE2OG_OXY"/>
</dbReference>
<sequence>MAPDGLPVVDVGPLVTGDGDPVAAAGALDAALSSDGFAVLVGHGVDPALRDRVDAAARAFFALPEEEKAEVAMARGGRAWRGWFPVGGELTSGVPDHKEGLYLGTDLSADHPRVRAGTPLHGANLWPASPADLRPAVEAWMAAMAALAEAVLGGVAVGLGLDRDWFARHLTAEPTVLFRIFHYPPVPASEAGWGVAEHTDYGLLTLLAQDHHGGLEVRTRGGWVDVPPDPDVLVLNVGDMLDRMTGGRHRSTPHRVRPSRTGDRISLPYFHDPGWDAEVRPLPLADDRAPDDAASRWDGTSLRTLEGTYGEYLTAKVAKVFPALADGAGGP</sequence>
<evidence type="ECO:0000256" key="1">
    <source>
        <dbReference type="ARBA" id="ARBA00004792"/>
    </source>
</evidence>
<dbReference type="Pfam" id="PF03171">
    <property type="entry name" value="2OG-FeII_Oxy"/>
    <property type="match status" value="1"/>
</dbReference>
<dbReference type="SUPFAM" id="SSF51197">
    <property type="entry name" value="Clavaminate synthase-like"/>
    <property type="match status" value="1"/>
</dbReference>
<dbReference type="Proteomes" id="UP001216390">
    <property type="component" value="Chromosome"/>
</dbReference>
<keyword evidence="2" id="KW-0045">Antibiotic biosynthesis</keyword>
<proteinExistence type="inferred from homology"/>
<dbReference type="GO" id="GO:0016491">
    <property type="term" value="F:oxidoreductase activity"/>
    <property type="evidence" value="ECO:0007669"/>
    <property type="project" value="UniProtKB-KW"/>
</dbReference>
<dbReference type="AlphaFoldDB" id="A0AAE9Y937"/>
<accession>A0AAE9Y937</accession>
<dbReference type="PANTHER" id="PTHR47990">
    <property type="entry name" value="2-OXOGLUTARATE (2OG) AND FE(II)-DEPENDENT OXYGENASE SUPERFAMILY PROTEIN-RELATED"/>
    <property type="match status" value="1"/>
</dbReference>
<evidence type="ECO:0000259" key="4">
    <source>
        <dbReference type="PROSITE" id="PS51471"/>
    </source>
</evidence>
<dbReference type="GO" id="GO:0017000">
    <property type="term" value="P:antibiotic biosynthetic process"/>
    <property type="evidence" value="ECO:0007669"/>
    <property type="project" value="UniProtKB-KW"/>
</dbReference>
<dbReference type="PRINTS" id="PR00682">
    <property type="entry name" value="IPNSYNTHASE"/>
</dbReference>
<name>A0AAE9Y937_9ACTN</name>
<evidence type="ECO:0000256" key="3">
    <source>
        <dbReference type="RuleBase" id="RU003682"/>
    </source>
</evidence>
<keyword evidence="6" id="KW-1185">Reference proteome</keyword>
<dbReference type="InterPro" id="IPR026992">
    <property type="entry name" value="DIOX_N"/>
</dbReference>
<evidence type="ECO:0000313" key="5">
    <source>
        <dbReference type="EMBL" id="WCO69045.1"/>
    </source>
</evidence>
<dbReference type="KEGG" id="ima:PO878_09935"/>
<keyword evidence="3" id="KW-0479">Metal-binding</keyword>
<dbReference type="PROSITE" id="PS51471">
    <property type="entry name" value="FE2OG_OXY"/>
    <property type="match status" value="1"/>
</dbReference>
<evidence type="ECO:0000313" key="6">
    <source>
        <dbReference type="Proteomes" id="UP001216390"/>
    </source>
</evidence>
<dbReference type="InterPro" id="IPR027443">
    <property type="entry name" value="IPNS-like_sf"/>
</dbReference>
<dbReference type="Gene3D" id="2.60.120.330">
    <property type="entry name" value="B-lactam Antibiotic, Isopenicillin N Synthase, Chain"/>
    <property type="match status" value="1"/>
</dbReference>
<evidence type="ECO:0000256" key="2">
    <source>
        <dbReference type="ARBA" id="ARBA00023194"/>
    </source>
</evidence>
<dbReference type="RefSeq" id="WP_272738559.1">
    <property type="nucleotide sequence ID" value="NZ_CP116942.1"/>
</dbReference>
<dbReference type="GO" id="GO:0046872">
    <property type="term" value="F:metal ion binding"/>
    <property type="evidence" value="ECO:0007669"/>
    <property type="project" value="UniProtKB-KW"/>
</dbReference>
<dbReference type="InterPro" id="IPR050231">
    <property type="entry name" value="Iron_ascorbate_oxido_reductase"/>
</dbReference>
<feature type="domain" description="Fe2OG dioxygenase" evidence="4">
    <location>
        <begin position="173"/>
        <end position="273"/>
    </location>
</feature>
<comment type="similarity">
    <text evidence="3">Belongs to the iron/ascorbate-dependent oxidoreductase family.</text>
</comment>
<reference evidence="5" key="1">
    <citation type="submission" date="2023-01" db="EMBL/GenBank/DDBJ databases">
        <title>The diversity of Class Acidimicrobiia in South China Sea sediment environments and the proposal of Iamia marina sp. nov., a novel species of the genus Iamia.</title>
        <authorList>
            <person name="He Y."/>
            <person name="Tian X."/>
        </authorList>
    </citation>
    <scope>NUCLEOTIDE SEQUENCE</scope>
    <source>
        <strain evidence="5">DSM 19957</strain>
    </source>
</reference>
<organism evidence="5 6">
    <name type="scientific">Iamia majanohamensis</name>
    <dbReference type="NCBI Taxonomy" id="467976"/>
    <lineage>
        <taxon>Bacteria</taxon>
        <taxon>Bacillati</taxon>
        <taxon>Actinomycetota</taxon>
        <taxon>Acidimicrobiia</taxon>
        <taxon>Acidimicrobiales</taxon>
        <taxon>Iamiaceae</taxon>
        <taxon>Iamia</taxon>
    </lineage>
</organism>